<organism evidence="10 11">
    <name type="scientific">Pararhodospirillum oryzae</name>
    <dbReference type="NCBI Taxonomy" id="478448"/>
    <lineage>
        <taxon>Bacteria</taxon>
        <taxon>Pseudomonadati</taxon>
        <taxon>Pseudomonadota</taxon>
        <taxon>Alphaproteobacteria</taxon>
        <taxon>Rhodospirillales</taxon>
        <taxon>Rhodospirillaceae</taxon>
        <taxon>Pararhodospirillum</taxon>
    </lineage>
</organism>
<comment type="caution">
    <text evidence="10">The sequence shown here is derived from an EMBL/GenBank/DDBJ whole genome shotgun (WGS) entry which is preliminary data.</text>
</comment>
<dbReference type="Pfam" id="PF20791">
    <property type="entry name" value="Acyl-ACP_TE_C"/>
    <property type="match status" value="1"/>
</dbReference>
<evidence type="ECO:0000259" key="8">
    <source>
        <dbReference type="Pfam" id="PF01643"/>
    </source>
</evidence>
<dbReference type="Proteomes" id="UP000321567">
    <property type="component" value="Unassembled WGS sequence"/>
</dbReference>
<name>A0A512H4Q5_9PROT</name>
<gene>
    <name evidence="10" type="ORF">ROR02_04910</name>
</gene>
<evidence type="ECO:0000313" key="10">
    <source>
        <dbReference type="EMBL" id="GEO80360.1"/>
    </source>
</evidence>
<dbReference type="Gene3D" id="3.10.129.10">
    <property type="entry name" value="Hotdog Thioesterase"/>
    <property type="match status" value="1"/>
</dbReference>
<dbReference type="CDD" id="cd00586">
    <property type="entry name" value="4HBT"/>
    <property type="match status" value="1"/>
</dbReference>
<keyword evidence="5" id="KW-0809">Transit peptide</keyword>
<evidence type="ECO:0000256" key="3">
    <source>
        <dbReference type="ARBA" id="ARBA00022801"/>
    </source>
</evidence>
<dbReference type="PANTHER" id="PTHR31727:SF6">
    <property type="entry name" value="OLEOYL-ACYL CARRIER PROTEIN THIOESTERASE 1, CHLOROPLASTIC"/>
    <property type="match status" value="1"/>
</dbReference>
<dbReference type="InterPro" id="IPR029069">
    <property type="entry name" value="HotDog_dom_sf"/>
</dbReference>
<evidence type="ECO:0000259" key="9">
    <source>
        <dbReference type="Pfam" id="PF20791"/>
    </source>
</evidence>
<evidence type="ECO:0000256" key="4">
    <source>
        <dbReference type="ARBA" id="ARBA00022832"/>
    </source>
</evidence>
<keyword evidence="3" id="KW-0378">Hydrolase</keyword>
<keyword evidence="2" id="KW-0444">Lipid biosynthesis</keyword>
<dbReference type="GO" id="GO:0000036">
    <property type="term" value="F:acyl carrier activity"/>
    <property type="evidence" value="ECO:0007669"/>
    <property type="project" value="TreeGrafter"/>
</dbReference>
<dbReference type="InterPro" id="IPR049427">
    <property type="entry name" value="Acyl-ACP_TE_C"/>
</dbReference>
<dbReference type="GO" id="GO:0016297">
    <property type="term" value="F:fatty acyl-[ACP] hydrolase activity"/>
    <property type="evidence" value="ECO:0007669"/>
    <property type="project" value="InterPro"/>
</dbReference>
<dbReference type="Pfam" id="PF01643">
    <property type="entry name" value="Acyl-ACP_TE"/>
    <property type="match status" value="1"/>
</dbReference>
<keyword evidence="4" id="KW-0276">Fatty acid metabolism</keyword>
<protein>
    <submittedName>
        <fullName evidence="10">Acyl-ACP thioesterase</fullName>
    </submittedName>
</protein>
<dbReference type="AlphaFoldDB" id="A0A512H4Q5"/>
<accession>A0A512H4Q5</accession>
<keyword evidence="6" id="KW-0443">Lipid metabolism</keyword>
<dbReference type="RefSeq" id="WP_147162420.1">
    <property type="nucleotide sequence ID" value="NZ_BJZO01000008.1"/>
</dbReference>
<feature type="domain" description="Acyl-ACP thioesterase-like C-terminal" evidence="9">
    <location>
        <begin position="154"/>
        <end position="212"/>
    </location>
</feature>
<evidence type="ECO:0000256" key="1">
    <source>
        <dbReference type="ARBA" id="ARBA00006500"/>
    </source>
</evidence>
<sequence>MKQVIWTAPHDVTSLVLTHQKRLGLVGLLQILQDVAWAHADHLGHGFGAMLERGTLWVLTRFVLRAQGPWPEWGERLDVNTWVRKPTGAIAMRDYEVVVGGRRFAEATASWLTLDLHTRRPLKIALGDEALAFCRTEGTWAEDPAKLRGHDGLSEIDRVRVRTSDLDINGHVNNTHYAQWILDALPLPVLDASPLTHYEVNFLAESRLGDTVILEGTLPEAGGAWESPFQGRRADDDKPVFVALLKAGSPA</sequence>
<evidence type="ECO:0000256" key="7">
    <source>
        <dbReference type="ARBA" id="ARBA00023160"/>
    </source>
</evidence>
<dbReference type="EMBL" id="BJZO01000008">
    <property type="protein sequence ID" value="GEO80360.1"/>
    <property type="molecule type" value="Genomic_DNA"/>
</dbReference>
<evidence type="ECO:0000256" key="5">
    <source>
        <dbReference type="ARBA" id="ARBA00022946"/>
    </source>
</evidence>
<proteinExistence type="inferred from homology"/>
<dbReference type="InterPro" id="IPR002864">
    <property type="entry name" value="Acyl-ACP_thioesterase_NHD"/>
</dbReference>
<evidence type="ECO:0000256" key="6">
    <source>
        <dbReference type="ARBA" id="ARBA00023098"/>
    </source>
</evidence>
<dbReference type="SUPFAM" id="SSF54637">
    <property type="entry name" value="Thioesterase/thiol ester dehydrase-isomerase"/>
    <property type="match status" value="2"/>
</dbReference>
<evidence type="ECO:0000313" key="11">
    <source>
        <dbReference type="Proteomes" id="UP000321567"/>
    </source>
</evidence>
<dbReference type="PANTHER" id="PTHR31727">
    <property type="entry name" value="OLEOYL-ACYL CARRIER PROTEIN THIOESTERASE 1, CHLOROPLASTIC"/>
    <property type="match status" value="1"/>
</dbReference>
<evidence type="ECO:0000256" key="2">
    <source>
        <dbReference type="ARBA" id="ARBA00022516"/>
    </source>
</evidence>
<feature type="domain" description="Acyl-ACP thioesterase N-terminal hotdog" evidence="8">
    <location>
        <begin position="20"/>
        <end position="125"/>
    </location>
</feature>
<keyword evidence="11" id="KW-1185">Reference proteome</keyword>
<dbReference type="OrthoDB" id="9801517at2"/>
<reference evidence="10 11" key="1">
    <citation type="submission" date="2019-07" db="EMBL/GenBank/DDBJ databases">
        <title>Whole genome shotgun sequence of Rhodospirillum oryzae NBRC 107573.</title>
        <authorList>
            <person name="Hosoyama A."/>
            <person name="Uohara A."/>
            <person name="Ohji S."/>
            <person name="Ichikawa N."/>
        </authorList>
    </citation>
    <scope>NUCLEOTIDE SEQUENCE [LARGE SCALE GENOMIC DNA]</scope>
    <source>
        <strain evidence="10 11">NBRC 107573</strain>
    </source>
</reference>
<keyword evidence="7" id="KW-0275">Fatty acid biosynthesis</keyword>
<comment type="similarity">
    <text evidence="1">Belongs to the acyl-ACP thioesterase family.</text>
</comment>
<dbReference type="InterPro" id="IPR045023">
    <property type="entry name" value="FATA/B"/>
</dbReference>